<evidence type="ECO:0000313" key="3">
    <source>
        <dbReference type="Proteomes" id="UP001142057"/>
    </source>
</evidence>
<keyword evidence="3" id="KW-1185">Reference proteome</keyword>
<dbReference type="Pfam" id="PF00756">
    <property type="entry name" value="Esterase"/>
    <property type="match status" value="1"/>
</dbReference>
<dbReference type="RefSeq" id="WP_259829233.1">
    <property type="nucleotide sequence ID" value="NZ_JANZQH010000004.1"/>
</dbReference>
<dbReference type="PANTHER" id="PTHR48098:SF6">
    <property type="entry name" value="FERRI-BACILLIBACTIN ESTERASE BESA"/>
    <property type="match status" value="1"/>
</dbReference>
<accession>A0ABT2IIF7</accession>
<proteinExistence type="predicted"/>
<name>A0ABT2IIF7_9FLAO</name>
<evidence type="ECO:0000313" key="2">
    <source>
        <dbReference type="EMBL" id="MCT2408128.1"/>
    </source>
</evidence>
<sequence length="283" mass="32903">MIQTKKKMIKKMLIACSMLFAFQFMVLAQSEKVKPLTIGEVRTLKSKILNEDRTLNIYLPQGFDKTKSYPVIYLLDGSMNEDFIHVSGLVQFFNQMYAMPETIVVGIANIDRKRDFTFHTDLKDLQKDYPTTGHSDKFINFLEKELKPYIENQFKTTDTYVFGQSLGGLLATEILLKKPEMFNNYFIISPSLWWDDESLLKQANKLLSTIPDTKKFVYVSVGKGEHPVMVKDAEDLYDTLKKSNKKNWTVEYKMMEGDNHATILHRSLYEGLVKLFPYKEPKK</sequence>
<keyword evidence="2" id="KW-0378">Hydrolase</keyword>
<evidence type="ECO:0000256" key="1">
    <source>
        <dbReference type="SAM" id="SignalP"/>
    </source>
</evidence>
<protein>
    <submittedName>
        <fullName evidence="2">Alpha/beta hydrolase-fold protein</fullName>
    </submittedName>
</protein>
<dbReference type="EMBL" id="JANZQH010000004">
    <property type="protein sequence ID" value="MCT2408128.1"/>
    <property type="molecule type" value="Genomic_DNA"/>
</dbReference>
<dbReference type="Gene3D" id="3.40.50.1820">
    <property type="entry name" value="alpha/beta hydrolase"/>
    <property type="match status" value="1"/>
</dbReference>
<dbReference type="InterPro" id="IPR000801">
    <property type="entry name" value="Esterase-like"/>
</dbReference>
<dbReference type="InterPro" id="IPR029058">
    <property type="entry name" value="AB_hydrolase_fold"/>
</dbReference>
<organism evidence="2 3">
    <name type="scientific">Chryseobacterium pyrolae</name>
    <dbReference type="NCBI Taxonomy" id="2987481"/>
    <lineage>
        <taxon>Bacteria</taxon>
        <taxon>Pseudomonadati</taxon>
        <taxon>Bacteroidota</taxon>
        <taxon>Flavobacteriia</taxon>
        <taxon>Flavobacteriales</taxon>
        <taxon>Weeksellaceae</taxon>
        <taxon>Chryseobacterium group</taxon>
        <taxon>Chryseobacterium</taxon>
    </lineage>
</organism>
<reference evidence="2" key="1">
    <citation type="submission" date="2022-08" db="EMBL/GenBank/DDBJ databases">
        <title>Chryseobacterium antibioticum,isolated from the rhizosphere soil of Pyrola in Tibet.</title>
        <authorList>
            <person name="Kan Y."/>
        </authorList>
    </citation>
    <scope>NUCLEOTIDE SEQUENCE</scope>
    <source>
        <strain evidence="2">Pc2-12</strain>
    </source>
</reference>
<keyword evidence="1" id="KW-0732">Signal</keyword>
<dbReference type="SUPFAM" id="SSF53474">
    <property type="entry name" value="alpha/beta-Hydrolases"/>
    <property type="match status" value="1"/>
</dbReference>
<dbReference type="InterPro" id="IPR050583">
    <property type="entry name" value="Mycobacterial_A85_antigen"/>
</dbReference>
<dbReference type="Proteomes" id="UP001142057">
    <property type="component" value="Unassembled WGS sequence"/>
</dbReference>
<dbReference type="GO" id="GO:0016787">
    <property type="term" value="F:hydrolase activity"/>
    <property type="evidence" value="ECO:0007669"/>
    <property type="project" value="UniProtKB-KW"/>
</dbReference>
<dbReference type="PANTHER" id="PTHR48098">
    <property type="entry name" value="ENTEROCHELIN ESTERASE-RELATED"/>
    <property type="match status" value="1"/>
</dbReference>
<feature type="signal peptide" evidence="1">
    <location>
        <begin position="1"/>
        <end position="28"/>
    </location>
</feature>
<feature type="chain" id="PRO_5047097232" evidence="1">
    <location>
        <begin position="29"/>
        <end position="283"/>
    </location>
</feature>
<gene>
    <name evidence="2" type="ORF">NZD88_11305</name>
</gene>
<comment type="caution">
    <text evidence="2">The sequence shown here is derived from an EMBL/GenBank/DDBJ whole genome shotgun (WGS) entry which is preliminary data.</text>
</comment>